<proteinExistence type="inferred from homology"/>
<dbReference type="AlphaFoldDB" id="A0A892ZEG9"/>
<dbReference type="Gene3D" id="3.30.2310.20">
    <property type="entry name" value="RelE-like"/>
    <property type="match status" value="1"/>
</dbReference>
<keyword evidence="4" id="KW-1185">Reference proteome</keyword>
<evidence type="ECO:0000256" key="1">
    <source>
        <dbReference type="ARBA" id="ARBA00006226"/>
    </source>
</evidence>
<dbReference type="RefSeq" id="WP_230338735.1">
    <property type="nucleotide sequence ID" value="NZ_CP069798.1"/>
</dbReference>
<sequence length="98" mass="11055">MTYKLAFLPSALREWAKLDGSIKTQFKHKLAERLTHPHVPASALRGMHNAYKIKLRQAGFRLVYTVDDGLITVTVVAVGKRDKNAVYVQAMARMDEEA</sequence>
<dbReference type="InterPro" id="IPR007712">
    <property type="entry name" value="RelE/ParE_toxin"/>
</dbReference>
<dbReference type="SUPFAM" id="SSF143011">
    <property type="entry name" value="RelE-like"/>
    <property type="match status" value="1"/>
</dbReference>
<evidence type="ECO:0000313" key="3">
    <source>
        <dbReference type="EMBL" id="QRQ81441.1"/>
    </source>
</evidence>
<accession>A0A892ZEG9</accession>
<dbReference type="KEGG" id="ptes:JQU52_12115"/>
<gene>
    <name evidence="3" type="ORF">JQU52_12115</name>
</gene>
<dbReference type="Pfam" id="PF05016">
    <property type="entry name" value="ParE_toxin"/>
    <property type="match status" value="1"/>
</dbReference>
<protein>
    <submittedName>
        <fullName evidence="3">Type II toxin-antitoxin system RelE/ParE family toxin</fullName>
    </submittedName>
</protein>
<dbReference type="Proteomes" id="UP000653156">
    <property type="component" value="Chromosome"/>
</dbReference>
<name>A0A892ZEG9_9NEIS</name>
<reference evidence="3" key="1">
    <citation type="submission" date="2021-02" db="EMBL/GenBank/DDBJ databases">
        <title>Neisseriaceae sp. 26B isolated from the cloaca of a Common Toad-headed Turtle (Mesoclemmys nasuta).</title>
        <authorList>
            <person name="Spergser J."/>
            <person name="Busse H.-J."/>
        </authorList>
    </citation>
    <scope>NUCLEOTIDE SEQUENCE</scope>
    <source>
        <strain evidence="3">26B</strain>
    </source>
</reference>
<dbReference type="PANTHER" id="PTHR35601:SF1">
    <property type="entry name" value="TOXIN RELE"/>
    <property type="match status" value="1"/>
</dbReference>
<dbReference type="InterPro" id="IPR035093">
    <property type="entry name" value="RelE/ParE_toxin_dom_sf"/>
</dbReference>
<keyword evidence="2" id="KW-1277">Toxin-antitoxin system</keyword>
<organism evidence="3 4">
    <name type="scientific">Paralysiella testudinis</name>
    <dbReference type="NCBI Taxonomy" id="2809020"/>
    <lineage>
        <taxon>Bacteria</taxon>
        <taxon>Pseudomonadati</taxon>
        <taxon>Pseudomonadota</taxon>
        <taxon>Betaproteobacteria</taxon>
        <taxon>Neisseriales</taxon>
        <taxon>Neisseriaceae</taxon>
        <taxon>Paralysiella</taxon>
    </lineage>
</organism>
<evidence type="ECO:0000256" key="2">
    <source>
        <dbReference type="ARBA" id="ARBA00022649"/>
    </source>
</evidence>
<dbReference type="EMBL" id="CP069798">
    <property type="protein sequence ID" value="QRQ81441.1"/>
    <property type="molecule type" value="Genomic_DNA"/>
</dbReference>
<dbReference type="PANTHER" id="PTHR35601">
    <property type="entry name" value="TOXIN RELE"/>
    <property type="match status" value="1"/>
</dbReference>
<comment type="similarity">
    <text evidence="1">Belongs to the RelE toxin family.</text>
</comment>
<evidence type="ECO:0000313" key="4">
    <source>
        <dbReference type="Proteomes" id="UP000653156"/>
    </source>
</evidence>